<organism evidence="2 3">
    <name type="scientific">Conidiobolus coronatus (strain ATCC 28846 / CBS 209.66 / NRRL 28638)</name>
    <name type="common">Delacroixia coronata</name>
    <dbReference type="NCBI Taxonomy" id="796925"/>
    <lineage>
        <taxon>Eukaryota</taxon>
        <taxon>Fungi</taxon>
        <taxon>Fungi incertae sedis</taxon>
        <taxon>Zoopagomycota</taxon>
        <taxon>Entomophthoromycotina</taxon>
        <taxon>Entomophthoromycetes</taxon>
        <taxon>Entomophthorales</taxon>
        <taxon>Ancylistaceae</taxon>
        <taxon>Conidiobolus</taxon>
    </lineage>
</organism>
<sequence>MLFRALMLIFSMPKANSYDSGKFETSRSLALARAQARINAITQSSVLTEKEEDSFQIVKSENRSNSNSSFKFPIINSLRRKFNRIRE</sequence>
<accession>A0A137P7L3</accession>
<dbReference type="EMBL" id="KQ964487">
    <property type="protein sequence ID" value="KXN71003.1"/>
    <property type="molecule type" value="Genomic_DNA"/>
</dbReference>
<dbReference type="AlphaFoldDB" id="A0A137P7L3"/>
<protein>
    <submittedName>
        <fullName evidence="2">Uncharacterized protein</fullName>
    </submittedName>
</protein>
<evidence type="ECO:0000313" key="3">
    <source>
        <dbReference type="Proteomes" id="UP000070444"/>
    </source>
</evidence>
<feature type="chain" id="PRO_5007294570" evidence="1">
    <location>
        <begin position="18"/>
        <end position="87"/>
    </location>
</feature>
<keyword evidence="1" id="KW-0732">Signal</keyword>
<feature type="signal peptide" evidence="1">
    <location>
        <begin position="1"/>
        <end position="17"/>
    </location>
</feature>
<keyword evidence="3" id="KW-1185">Reference proteome</keyword>
<evidence type="ECO:0000313" key="2">
    <source>
        <dbReference type="EMBL" id="KXN71003.1"/>
    </source>
</evidence>
<name>A0A137P7L3_CONC2</name>
<reference evidence="2 3" key="1">
    <citation type="journal article" date="2015" name="Genome Biol. Evol.">
        <title>Phylogenomic analyses indicate that early fungi evolved digesting cell walls of algal ancestors of land plants.</title>
        <authorList>
            <person name="Chang Y."/>
            <person name="Wang S."/>
            <person name="Sekimoto S."/>
            <person name="Aerts A.L."/>
            <person name="Choi C."/>
            <person name="Clum A."/>
            <person name="LaButti K.M."/>
            <person name="Lindquist E.A."/>
            <person name="Yee Ngan C."/>
            <person name="Ohm R.A."/>
            <person name="Salamov A.A."/>
            <person name="Grigoriev I.V."/>
            <person name="Spatafora J.W."/>
            <person name="Berbee M.L."/>
        </authorList>
    </citation>
    <scope>NUCLEOTIDE SEQUENCE [LARGE SCALE GENOMIC DNA]</scope>
    <source>
        <strain evidence="2 3">NRRL 28638</strain>
    </source>
</reference>
<dbReference type="Proteomes" id="UP000070444">
    <property type="component" value="Unassembled WGS sequence"/>
</dbReference>
<gene>
    <name evidence="2" type="ORF">CONCODRAFT_17214</name>
</gene>
<proteinExistence type="predicted"/>
<evidence type="ECO:0000256" key="1">
    <source>
        <dbReference type="SAM" id="SignalP"/>
    </source>
</evidence>